<dbReference type="Proteomes" id="UP001075461">
    <property type="component" value="Unassembled WGS sequence"/>
</dbReference>
<reference evidence="1" key="1">
    <citation type="submission" date="2022-12" db="EMBL/GenBank/DDBJ databases">
        <title>Species Delineation and Comparative Genomics within the Campylobacter ureolyticus Complex.</title>
        <authorList>
            <person name="Maki J."/>
            <person name="Howard M."/>
            <person name="Connelly S."/>
            <person name="Hardy D.J."/>
            <person name="Cameron A."/>
        </authorList>
    </citation>
    <scope>NUCLEOTIDE SEQUENCE</scope>
    <source>
        <strain evidence="1">URMC_786</strain>
    </source>
</reference>
<dbReference type="GeneID" id="77176080"/>
<dbReference type="EMBL" id="JAPXGP010000006">
    <property type="protein sequence ID" value="MCZ6162301.1"/>
    <property type="molecule type" value="Genomic_DNA"/>
</dbReference>
<proteinExistence type="predicted"/>
<protein>
    <submittedName>
        <fullName evidence="1">Uncharacterized protein</fullName>
    </submittedName>
</protein>
<gene>
    <name evidence="1" type="ORF">O6B92_08160</name>
</gene>
<accession>A0A9Q4KLG7</accession>
<dbReference type="AlphaFoldDB" id="A0A9Q4KLG7"/>
<comment type="caution">
    <text evidence="1">The sequence shown here is derived from an EMBL/GenBank/DDBJ whole genome shotgun (WGS) entry which is preliminary data.</text>
</comment>
<organism evidence="1 2">
    <name type="scientific">Campylobacter ureolyticus</name>
    <dbReference type="NCBI Taxonomy" id="827"/>
    <lineage>
        <taxon>Bacteria</taxon>
        <taxon>Pseudomonadati</taxon>
        <taxon>Campylobacterota</taxon>
        <taxon>Epsilonproteobacteria</taxon>
        <taxon>Campylobacterales</taxon>
        <taxon>Campylobacteraceae</taxon>
        <taxon>Campylobacter</taxon>
    </lineage>
</organism>
<dbReference type="RefSeq" id="WP_018713703.1">
    <property type="nucleotide sequence ID" value="NZ_CP053832.1"/>
</dbReference>
<sequence length="67" mass="7975">MGDSNDENLELCLKKLYELEASIKFRLHNYQFSDGGLLRFIKTSGSDELKHYTLLRIDFKRESMRLF</sequence>
<evidence type="ECO:0000313" key="2">
    <source>
        <dbReference type="Proteomes" id="UP001075461"/>
    </source>
</evidence>
<evidence type="ECO:0000313" key="1">
    <source>
        <dbReference type="EMBL" id="MCZ6162301.1"/>
    </source>
</evidence>
<name>A0A9Q4KLG7_9BACT</name>